<feature type="compositionally biased region" description="Basic and acidic residues" evidence="1">
    <location>
        <begin position="485"/>
        <end position="508"/>
    </location>
</feature>
<protein>
    <submittedName>
        <fullName evidence="2">Uncharacterized protein</fullName>
    </submittedName>
</protein>
<feature type="region of interest" description="Disordered" evidence="1">
    <location>
        <begin position="685"/>
        <end position="734"/>
    </location>
</feature>
<evidence type="ECO:0000313" key="3">
    <source>
        <dbReference type="Proteomes" id="UP000246740"/>
    </source>
</evidence>
<feature type="region of interest" description="Disordered" evidence="1">
    <location>
        <begin position="1"/>
        <end position="56"/>
    </location>
</feature>
<feature type="compositionally biased region" description="Polar residues" evidence="1">
    <location>
        <begin position="704"/>
        <end position="721"/>
    </location>
</feature>
<feature type="compositionally biased region" description="Low complexity" evidence="1">
    <location>
        <begin position="558"/>
        <end position="568"/>
    </location>
</feature>
<feature type="compositionally biased region" description="Low complexity" evidence="1">
    <location>
        <begin position="180"/>
        <end position="220"/>
    </location>
</feature>
<dbReference type="AlphaFoldDB" id="A0A317XME5"/>
<feature type="compositionally biased region" description="Basic and acidic residues" evidence="1">
    <location>
        <begin position="533"/>
        <end position="546"/>
    </location>
</feature>
<feature type="region of interest" description="Disordered" evidence="1">
    <location>
        <begin position="484"/>
        <end position="508"/>
    </location>
</feature>
<organism evidence="2 3">
    <name type="scientific">Testicularia cyperi</name>
    <dbReference type="NCBI Taxonomy" id="1882483"/>
    <lineage>
        <taxon>Eukaryota</taxon>
        <taxon>Fungi</taxon>
        <taxon>Dikarya</taxon>
        <taxon>Basidiomycota</taxon>
        <taxon>Ustilaginomycotina</taxon>
        <taxon>Ustilaginomycetes</taxon>
        <taxon>Ustilaginales</taxon>
        <taxon>Anthracoideaceae</taxon>
        <taxon>Testicularia</taxon>
    </lineage>
</organism>
<feature type="compositionally biased region" description="Polar residues" evidence="1">
    <location>
        <begin position="349"/>
        <end position="359"/>
    </location>
</feature>
<evidence type="ECO:0000256" key="1">
    <source>
        <dbReference type="SAM" id="MobiDB-lite"/>
    </source>
</evidence>
<feature type="region of interest" description="Disordered" evidence="1">
    <location>
        <begin position="96"/>
        <end position="123"/>
    </location>
</feature>
<keyword evidence="3" id="KW-1185">Reference proteome</keyword>
<dbReference type="InParanoid" id="A0A317XME5"/>
<feature type="region of interest" description="Disordered" evidence="1">
    <location>
        <begin position="533"/>
        <end position="575"/>
    </location>
</feature>
<feature type="compositionally biased region" description="Low complexity" evidence="1">
    <location>
        <begin position="45"/>
        <end position="56"/>
    </location>
</feature>
<feature type="region of interest" description="Disordered" evidence="1">
    <location>
        <begin position="399"/>
        <end position="427"/>
    </location>
</feature>
<proteinExistence type="predicted"/>
<reference evidence="2 3" key="1">
    <citation type="journal article" date="2018" name="Mol. Biol. Evol.">
        <title>Broad Genomic Sampling Reveals a Smut Pathogenic Ancestry of the Fungal Clade Ustilaginomycotina.</title>
        <authorList>
            <person name="Kijpornyongpan T."/>
            <person name="Mondo S.J."/>
            <person name="Barry K."/>
            <person name="Sandor L."/>
            <person name="Lee J."/>
            <person name="Lipzen A."/>
            <person name="Pangilinan J."/>
            <person name="LaButti K."/>
            <person name="Hainaut M."/>
            <person name="Henrissat B."/>
            <person name="Grigoriev I.V."/>
            <person name="Spatafora J.W."/>
            <person name="Aime M.C."/>
        </authorList>
    </citation>
    <scope>NUCLEOTIDE SEQUENCE [LARGE SCALE GENOMIC DNA]</scope>
    <source>
        <strain evidence="2 3">MCA 3645</strain>
    </source>
</reference>
<accession>A0A317XME5</accession>
<dbReference type="Proteomes" id="UP000246740">
    <property type="component" value="Unassembled WGS sequence"/>
</dbReference>
<dbReference type="STRING" id="1882483.A0A317XME5"/>
<feature type="region of interest" description="Disordered" evidence="1">
    <location>
        <begin position="337"/>
        <end position="370"/>
    </location>
</feature>
<dbReference type="OrthoDB" id="2556077at2759"/>
<feature type="compositionally biased region" description="Polar residues" evidence="1">
    <location>
        <begin position="632"/>
        <end position="655"/>
    </location>
</feature>
<feature type="compositionally biased region" description="Basic residues" evidence="1">
    <location>
        <begin position="230"/>
        <end position="239"/>
    </location>
</feature>
<evidence type="ECO:0000313" key="2">
    <source>
        <dbReference type="EMBL" id="PWY99503.1"/>
    </source>
</evidence>
<feature type="compositionally biased region" description="Polar residues" evidence="1">
    <location>
        <begin position="1"/>
        <end position="35"/>
    </location>
</feature>
<feature type="region of interest" description="Disordered" evidence="1">
    <location>
        <begin position="140"/>
        <end position="287"/>
    </location>
</feature>
<sequence>MQGTAAISAVGQSPVSTIETTVATPELQQSRSTFGDSDDDSVHPTPSDTTATTSAFAESTWPAAAVIAAAKPVHEPHITTTAEKRDDEVRRIHYIDTLFDQGLRTDTSNGSSRMDHGTVASSHVSQASTAAASALSAAPGLSSMTVPSDTNAGSPALKATPDIPLMPQQSASAPPNVTHADAASDLPSTTSTTASTPAASTSAASTPAASTSAASTPLAPVARPTPQTFAKKRGRPRKHPLPDPNNPPPPKPKKVKSKDTTATASAAPRKIAIYPPTNSAASAPPPGTAALLSVPDLGRLIPQGSSSETAQSFIQNNVKLFADLFVALQKQARHDHAAREQVKQAAQLAPSTAAPSGSVASLDRAAAATPATESTDQALLASAGNGPQLLAPQSIDISKANPVEPTNETTAAKPIEATPTVGPSDGLRDEVKKRMAEVALGHGSLREELIKMKVDMQFYENAHKTVDERISTLRERIAVRSATLQKEREKARLERQASQQAKKDIRAAEKSLRDAERLEKRLQREAVELEKQIQAEEDERRLRQAEDNAEAEAEGDTQQDSSSSSSPTSDEDATTDMERQGLVDSDVLHLGSDDSLMPGDWSAAGTDVMPFDLTSLLGAPLLPCSESDPTPGDSNTEQPRPANDTSADGANTTDKTVALSDRELANVLGISITDLEGFSKSFDLSSQAASPTTLHHHQQQQQQTASTAEPESDTFEINSLVQIDPALMDPSLIE</sequence>
<gene>
    <name evidence="2" type="ORF">BCV70DRAFT_201068</name>
</gene>
<name>A0A317XME5_9BASI</name>
<feature type="region of interest" description="Disordered" evidence="1">
    <location>
        <begin position="620"/>
        <end position="657"/>
    </location>
</feature>
<feature type="compositionally biased region" description="Polar residues" evidence="1">
    <location>
        <begin position="144"/>
        <end position="153"/>
    </location>
</feature>
<feature type="compositionally biased region" description="Acidic residues" evidence="1">
    <location>
        <begin position="547"/>
        <end position="557"/>
    </location>
</feature>
<dbReference type="EMBL" id="KZ819195">
    <property type="protein sequence ID" value="PWY99503.1"/>
    <property type="molecule type" value="Genomic_DNA"/>
</dbReference>